<dbReference type="AlphaFoldDB" id="X0SZV1"/>
<reference evidence="2" key="1">
    <citation type="journal article" date="2014" name="Front. Microbiol.">
        <title>High frequency of phylogenetically diverse reductive dehalogenase-homologous genes in deep subseafloor sedimentary metagenomes.</title>
        <authorList>
            <person name="Kawai M."/>
            <person name="Futagami T."/>
            <person name="Toyoda A."/>
            <person name="Takaki Y."/>
            <person name="Nishi S."/>
            <person name="Hori S."/>
            <person name="Arai W."/>
            <person name="Tsubouchi T."/>
            <person name="Morono Y."/>
            <person name="Uchiyama I."/>
            <person name="Ito T."/>
            <person name="Fujiyama A."/>
            <person name="Inagaki F."/>
            <person name="Takami H."/>
        </authorList>
    </citation>
    <scope>NUCLEOTIDE SEQUENCE</scope>
    <source>
        <strain evidence="2">Expedition CK06-06</strain>
    </source>
</reference>
<accession>X0SZV1</accession>
<evidence type="ECO:0000259" key="1">
    <source>
        <dbReference type="PROSITE" id="PS50192"/>
    </source>
</evidence>
<dbReference type="EMBL" id="BARS01017637">
    <property type="protein sequence ID" value="GAF86469.1"/>
    <property type="molecule type" value="Genomic_DNA"/>
</dbReference>
<gene>
    <name evidence="2" type="ORF">S01H1_28821</name>
</gene>
<evidence type="ECO:0000313" key="2">
    <source>
        <dbReference type="EMBL" id="GAF86469.1"/>
    </source>
</evidence>
<name>X0SZV1_9ZZZZ</name>
<protein>
    <recommendedName>
        <fullName evidence="1">t-SNARE coiled-coil homology domain-containing protein</fullName>
    </recommendedName>
</protein>
<feature type="domain" description="T-SNARE coiled-coil homology" evidence="1">
    <location>
        <begin position="1"/>
        <end position="61"/>
    </location>
</feature>
<dbReference type="InterPro" id="IPR000727">
    <property type="entry name" value="T_SNARE_dom"/>
</dbReference>
<organism evidence="2">
    <name type="scientific">marine sediment metagenome</name>
    <dbReference type="NCBI Taxonomy" id="412755"/>
    <lineage>
        <taxon>unclassified sequences</taxon>
        <taxon>metagenomes</taxon>
        <taxon>ecological metagenomes</taxon>
    </lineage>
</organism>
<proteinExistence type="predicted"/>
<comment type="caution">
    <text evidence="2">The sequence shown here is derived from an EMBL/GenBank/DDBJ whole genome shotgun (WGS) entry which is preliminary data.</text>
</comment>
<dbReference type="PROSITE" id="PS50192">
    <property type="entry name" value="T_SNARE"/>
    <property type="match status" value="1"/>
</dbReference>
<sequence>MSKLEDNELKGLRESIEAINSLQMKIGGLESQKHEMLHEISASVESFKSLQSDLEKKYGKVNIDITTGEIKEEDGDSKED</sequence>